<dbReference type="EMBL" id="JBBPBF010000001">
    <property type="protein sequence ID" value="KAK7615273.1"/>
    <property type="molecule type" value="Genomic_DNA"/>
</dbReference>
<organism evidence="3 4">
    <name type="scientific">Phyllosticta paracitricarpa</name>
    <dbReference type="NCBI Taxonomy" id="2016321"/>
    <lineage>
        <taxon>Eukaryota</taxon>
        <taxon>Fungi</taxon>
        <taxon>Dikarya</taxon>
        <taxon>Ascomycota</taxon>
        <taxon>Pezizomycotina</taxon>
        <taxon>Dothideomycetes</taxon>
        <taxon>Dothideomycetes incertae sedis</taxon>
        <taxon>Botryosphaeriales</taxon>
        <taxon>Phyllostictaceae</taxon>
        <taxon>Phyllosticta</taxon>
    </lineage>
</organism>
<feature type="region of interest" description="Disordered" evidence="1">
    <location>
        <begin position="818"/>
        <end position="846"/>
    </location>
</feature>
<gene>
    <name evidence="3" type="ORF">JOL62DRAFT_552702</name>
</gene>
<feature type="region of interest" description="Disordered" evidence="1">
    <location>
        <begin position="259"/>
        <end position="309"/>
    </location>
</feature>
<evidence type="ECO:0000313" key="3">
    <source>
        <dbReference type="EMBL" id="KAK7615273.1"/>
    </source>
</evidence>
<keyword evidence="4" id="KW-1185">Reference proteome</keyword>
<name>A0ABR1NJA6_9PEZI</name>
<feature type="chain" id="PRO_5045043840" evidence="2">
    <location>
        <begin position="21"/>
        <end position="1004"/>
    </location>
</feature>
<proteinExistence type="predicted"/>
<feature type="compositionally biased region" description="Basic and acidic residues" evidence="1">
    <location>
        <begin position="829"/>
        <end position="843"/>
    </location>
</feature>
<feature type="compositionally biased region" description="Low complexity" evidence="1">
    <location>
        <begin position="283"/>
        <end position="297"/>
    </location>
</feature>
<evidence type="ECO:0000256" key="2">
    <source>
        <dbReference type="SAM" id="SignalP"/>
    </source>
</evidence>
<comment type="caution">
    <text evidence="3">The sequence shown here is derived from an EMBL/GenBank/DDBJ whole genome shotgun (WGS) entry which is preliminary data.</text>
</comment>
<feature type="signal peptide" evidence="2">
    <location>
        <begin position="1"/>
        <end position="20"/>
    </location>
</feature>
<evidence type="ECO:0000313" key="4">
    <source>
        <dbReference type="Proteomes" id="UP001367316"/>
    </source>
</evidence>
<feature type="region of interest" description="Disordered" evidence="1">
    <location>
        <begin position="909"/>
        <end position="931"/>
    </location>
</feature>
<keyword evidence="2" id="KW-0732">Signal</keyword>
<protein>
    <submittedName>
        <fullName evidence="3">Uncharacterized protein</fullName>
    </submittedName>
</protein>
<accession>A0ABR1NJA6</accession>
<reference evidence="3 4" key="1">
    <citation type="submission" date="2024-04" db="EMBL/GenBank/DDBJ databases">
        <title>Phyllosticta paracitricarpa is synonymous to the EU quarantine fungus P. citricarpa based on phylogenomic analyses.</title>
        <authorList>
            <consortium name="Lawrence Berkeley National Laboratory"/>
            <person name="Van ingen-buijs V.A."/>
            <person name="Van westerhoven A.C."/>
            <person name="Haridas S."/>
            <person name="Skiadas P."/>
            <person name="Martin F."/>
            <person name="Groenewald J.Z."/>
            <person name="Crous P.W."/>
            <person name="Seidl M.F."/>
        </authorList>
    </citation>
    <scope>NUCLEOTIDE SEQUENCE [LARGE SCALE GENOMIC DNA]</scope>
    <source>
        <strain evidence="3 4">CBS 141358</strain>
    </source>
</reference>
<dbReference type="Proteomes" id="UP001367316">
    <property type="component" value="Unassembled WGS sequence"/>
</dbReference>
<evidence type="ECO:0000256" key="1">
    <source>
        <dbReference type="SAM" id="MobiDB-lite"/>
    </source>
</evidence>
<sequence length="1004" mass="101233">MGKRLLLCLVALSGNAFAVAVPPVLDASIPSLAATPVIAGAKSAISSAVATSQVSVPLAPASTSAMDNSTASAIFVAGIPKSALMPLAQLLSSIVNTLIGLITKNYADVVSVTNATAPLATSAPAIVPRDAQLDVVGVLNGVGKGLGGVLSGVANVVAVTQTNGLGQVVGTVLAAVPSGVNNVADAIPILVPGVTNTVNDVTNSKLTSTLLSNPIAAIQLAISSLIATLFGGGDRGQLLGPLQTTLNNLLTKRDGARDFKLEKRQQYAPPPDTRGPYSHQEEASPAQPQSSSFSPVSTGAGSAEAATPGVIAPPDSLTPLLDVPTSLAALDYLGSVAVASVPESVLSYASTADPIAELLSTVAPLATPSLLRRDDDDKSPFASAIDKNLAVASVLSNPNLNAFANPLLNPAANGLFNPAANPALNPLADPSVANSIAASVASEVVDVAQTVAESAAAAATSIAASVNPDIVSDGDLSYPMWLLDGVDPSDPAYIDSLDWDDDDYDAEGGGNGFAVWNNDNYDPSDNVYTNWYLPYLQISTPVEEFPSTSDVAVSLLPTSVVPFSFSPTTEYYLPPTPVTNYLPTLNPTIASQISAIVPTISQGQVLDRRQLEALSSFVSRIQQGLPSSVKAAPSALNSMALDKVTNPLELLAKLIGAQASPVLNVLASQIQAAPTAGAALVAAQISAIQPIMSAIPSAISSDLAQATSAAGPALAQVSGALEALKSINIPSAIGEVVSVVSGIIGDGTHVVASDVPNVVNAAVSNLSRILPTATVAASFGNPSNPVAVTVAAGVPGVATFRAGAGVSAFPHVSVVSSAGEESSSADDEAGLKDDEGGDVETRDVSSGTNDVMSLLSSLIPSAASSSPVVQLLLQLQIAPILFFLPMLLSNPLAVGGSSLNPLLSSLSSSSSSSSSNDVADNASATSSSSSNPLSALFSFNPLSTVLESTDMLLSLLADSSSDVLSELAQSLTSKWSELFQLALQAQVEAAKLGAEVADVLLSPD</sequence>